<proteinExistence type="predicted"/>
<keyword evidence="2" id="KW-0808">Transferase</keyword>
<organism evidence="1">
    <name type="scientific">Colletotrichum fructicola (strain Nara gc5)</name>
    <name type="common">Anthracnose fungus</name>
    <name type="synonym">Colletotrichum gloeosporioides (strain Nara gc5)</name>
    <dbReference type="NCBI Taxonomy" id="1213859"/>
    <lineage>
        <taxon>Eukaryota</taxon>
        <taxon>Fungi</taxon>
        <taxon>Dikarya</taxon>
        <taxon>Ascomycota</taxon>
        <taxon>Pezizomycotina</taxon>
        <taxon>Sordariomycetes</taxon>
        <taxon>Hypocreomycetidae</taxon>
        <taxon>Glomerellales</taxon>
        <taxon>Glomerellaceae</taxon>
        <taxon>Colletotrichum</taxon>
        <taxon>Colletotrichum gloeosporioides species complex</taxon>
    </lineage>
</organism>
<dbReference type="PANTHER" id="PTHR28037">
    <property type="entry name" value="ALCOHOL O-ACETYLTRANSFERASE 1-RELATED"/>
    <property type="match status" value="1"/>
</dbReference>
<evidence type="ECO:0000313" key="1">
    <source>
        <dbReference type="EMBL" id="ELA25221.1"/>
    </source>
</evidence>
<sequence>MKPQLTVARPCGYMEKYSTARHSLNFYHCVSVTGRYAVPPGTDNATLRDTLQRAVAQVVLEQPMLRVGIIDQDKQSTSFVHIPRVDLSEHIQLFGSSRPDEVDAALSKHLSYQHSQLWPDIEQRPPWRVSIIPISNGEETPSEVEIVYAFHHAISDGTSGSIFHQRLLEALGNPVKDIPGLEGKTIAFSEPPVLPSPQHELLNSRISWTFFLATLWDAFGPSWLKSKPAIRPWKARPIDLAQPSETSTHILRIPAALATKLLVVARSHSVTLTPLLHALIVASASRQIAESEAPTFEPCSPISLRRYLPADSDFDAKNQMLVLVTSGDHPIPPALVAKLRSSSGTEYEDAIWKVAASVKSTMNDKLASLPHDDPGSMLKYVGDFHDFFRQKNGQERSNSWELSNLGTINGGIGSWKMTRAVFSQSASVLGPGFSANMAGVVGGEITVTLCWNNSVVEGSLVEGVIADLDAWLPEIASRKPLPIGSLRYPP</sequence>
<dbReference type="HOGENOM" id="CLU_024469_0_1_1"/>
<reference evidence="2 3" key="2">
    <citation type="submission" date="2012-08" db="EMBL/GenBank/DDBJ databases">
        <authorList>
            <person name="Gan P.H.P."/>
            <person name="Ikeda K."/>
            <person name="Irieda H."/>
            <person name="Narusaka M."/>
            <person name="O'Connell R.J."/>
            <person name="Narusaka Y."/>
            <person name="Takano Y."/>
            <person name="Kubo Y."/>
            <person name="Shirasu K."/>
        </authorList>
    </citation>
    <scope>NUCLEOTIDE SEQUENCE [LARGE SCALE GENOMIC DNA]</scope>
    <source>
        <strain evidence="2 3">Nara gc5</strain>
    </source>
</reference>
<name>L2FGN6_COLFN</name>
<reference evidence="2 3" key="3">
    <citation type="submission" date="2020-04" db="EMBL/GenBank/DDBJ databases">
        <title>Genome sequencing and assembly of multiple isolates from the Colletotrichum gloeosporioides species complex.</title>
        <authorList>
            <person name="Gan P."/>
            <person name="Shirasu K."/>
        </authorList>
    </citation>
    <scope>NUCLEOTIDE SEQUENCE [LARGE SCALE GENOMIC DNA]</scope>
    <source>
        <strain evidence="2 3">Nara gc5</strain>
    </source>
</reference>
<dbReference type="SUPFAM" id="SSF52777">
    <property type="entry name" value="CoA-dependent acyltransferases"/>
    <property type="match status" value="1"/>
</dbReference>
<dbReference type="GO" id="GO:0008080">
    <property type="term" value="F:N-acetyltransferase activity"/>
    <property type="evidence" value="ECO:0007669"/>
    <property type="project" value="TreeGrafter"/>
</dbReference>
<gene>
    <name evidence="2" type="primary">FCK4-0</name>
    <name evidence="1" type="ORF">CGGC5_13563</name>
    <name evidence="2" type="ORF">CGGC5_v013362</name>
</gene>
<keyword evidence="3" id="KW-1185">Reference proteome</keyword>
<dbReference type="RefSeq" id="XP_031884958.1">
    <property type="nucleotide sequence ID" value="XM_032036083.1"/>
</dbReference>
<dbReference type="Gene3D" id="3.30.559.10">
    <property type="entry name" value="Chloramphenicol acetyltransferase-like domain"/>
    <property type="match status" value="1"/>
</dbReference>
<evidence type="ECO:0000313" key="3">
    <source>
        <dbReference type="Proteomes" id="UP000011096"/>
    </source>
</evidence>
<dbReference type="EMBL" id="KB021173">
    <property type="protein sequence ID" value="ELA25221.1"/>
    <property type="molecule type" value="Genomic_DNA"/>
</dbReference>
<reference evidence="1" key="1">
    <citation type="submission" date="2012-08" db="EMBL/GenBank/DDBJ databases">
        <title>Genome analysis of Colletotrichum orbiculare and Colletotrichum fructicola.</title>
        <authorList>
            <person name="Gan P.H.P."/>
            <person name="Ikeda K."/>
            <person name="Irieda H."/>
            <person name="Narusaka M."/>
            <person name="O'Connell R.J."/>
            <person name="Narusaka Y."/>
            <person name="Takano Y."/>
            <person name="Kubo Y."/>
            <person name="Shirasu K."/>
        </authorList>
    </citation>
    <scope>NUCLEOTIDE SEQUENCE</scope>
    <source>
        <strain evidence="1">Nara gc5</strain>
    </source>
</reference>
<dbReference type="GeneID" id="43620083"/>
<dbReference type="AlphaFoldDB" id="L2FGN6"/>
<dbReference type="InterPro" id="IPR023213">
    <property type="entry name" value="CAT-like_dom_sf"/>
</dbReference>
<dbReference type="STRING" id="1213859.L2FGN6"/>
<dbReference type="OrthoDB" id="2150604at2759"/>
<dbReference type="InParanoid" id="L2FGN6"/>
<dbReference type="InterPro" id="IPR010828">
    <property type="entry name" value="Atf2/Sli1-like"/>
</dbReference>
<dbReference type="Gene3D" id="3.30.559.30">
    <property type="entry name" value="Nonribosomal peptide synthetase, condensation domain"/>
    <property type="match status" value="1"/>
</dbReference>
<dbReference type="Proteomes" id="UP000011096">
    <property type="component" value="Unassembled WGS sequence"/>
</dbReference>
<protein>
    <submittedName>
        <fullName evidence="2">Putative alcohol acetyltransferase FCK4</fullName>
    </submittedName>
</protein>
<accession>L2FGN6</accession>
<dbReference type="InterPro" id="IPR052058">
    <property type="entry name" value="Alcohol_O-acetyltransferase"/>
</dbReference>
<evidence type="ECO:0000313" key="2">
    <source>
        <dbReference type="EMBL" id="KAF4477259.1"/>
    </source>
</evidence>
<dbReference type="Pfam" id="PF07247">
    <property type="entry name" value="AATase"/>
    <property type="match status" value="1"/>
</dbReference>
<dbReference type="PANTHER" id="PTHR28037:SF1">
    <property type="entry name" value="ALCOHOL O-ACETYLTRANSFERASE 1-RELATED"/>
    <property type="match status" value="1"/>
</dbReference>
<dbReference type="EMBL" id="ANPB02000008">
    <property type="protein sequence ID" value="KAF4477259.1"/>
    <property type="molecule type" value="Genomic_DNA"/>
</dbReference>